<evidence type="ECO:0000256" key="2">
    <source>
        <dbReference type="ARBA" id="ARBA00023315"/>
    </source>
</evidence>
<dbReference type="SUPFAM" id="SSF55729">
    <property type="entry name" value="Acyl-CoA N-acyltransferases (Nat)"/>
    <property type="match status" value="1"/>
</dbReference>
<dbReference type="Pfam" id="PF13673">
    <property type="entry name" value="Acetyltransf_10"/>
    <property type="match status" value="1"/>
</dbReference>
<accession>A0ABR8SVL5</accession>
<dbReference type="PANTHER" id="PTHR43800:SF1">
    <property type="entry name" value="PEPTIDYL-LYSINE N-ACETYLTRANSFERASE YJAB"/>
    <property type="match status" value="1"/>
</dbReference>
<dbReference type="InterPro" id="IPR000182">
    <property type="entry name" value="GNAT_dom"/>
</dbReference>
<dbReference type="InterPro" id="IPR016181">
    <property type="entry name" value="Acyl_CoA_acyltransferase"/>
</dbReference>
<evidence type="ECO:0000256" key="1">
    <source>
        <dbReference type="ARBA" id="ARBA00022679"/>
    </source>
</evidence>
<dbReference type="RefSeq" id="WP_191798239.1">
    <property type="nucleotide sequence ID" value="NZ_JACSQL010000001.1"/>
</dbReference>
<keyword evidence="2" id="KW-0012">Acyltransferase</keyword>
<evidence type="ECO:0000259" key="3">
    <source>
        <dbReference type="PROSITE" id="PS51186"/>
    </source>
</evidence>
<dbReference type="PANTHER" id="PTHR43800">
    <property type="entry name" value="PEPTIDYL-LYSINE N-ACETYLTRANSFERASE YJAB"/>
    <property type="match status" value="1"/>
</dbReference>
<feature type="domain" description="N-acetyltransferase" evidence="3">
    <location>
        <begin position="1"/>
        <end position="138"/>
    </location>
</feature>
<protein>
    <submittedName>
        <fullName evidence="4">GNAT family N-acetyltransferase</fullName>
    </submittedName>
</protein>
<reference evidence="4 5" key="1">
    <citation type="submission" date="2020-08" db="EMBL/GenBank/DDBJ databases">
        <title>A Genomic Blueprint of the Chicken Gut Microbiome.</title>
        <authorList>
            <person name="Gilroy R."/>
            <person name="Ravi A."/>
            <person name="Getino M."/>
            <person name="Pursley I."/>
            <person name="Horton D.L."/>
            <person name="Alikhan N.-F."/>
            <person name="Baker D."/>
            <person name="Gharbi K."/>
            <person name="Hall N."/>
            <person name="Watson M."/>
            <person name="Adriaenssens E.M."/>
            <person name="Foster-Nyarko E."/>
            <person name="Jarju S."/>
            <person name="Secka A."/>
            <person name="Antonio M."/>
            <person name="Oren A."/>
            <person name="Chaudhuri R."/>
            <person name="La Ragione R.M."/>
            <person name="Hildebrand F."/>
            <person name="Pallen M.J."/>
        </authorList>
    </citation>
    <scope>NUCLEOTIDE SEQUENCE [LARGE SCALE GENOMIC DNA]</scope>
    <source>
        <strain evidence="4 5">Sa2BVA9</strain>
    </source>
</reference>
<comment type="caution">
    <text evidence="4">The sequence shown here is derived from an EMBL/GenBank/DDBJ whole genome shotgun (WGS) entry which is preliminary data.</text>
</comment>
<evidence type="ECO:0000313" key="4">
    <source>
        <dbReference type="EMBL" id="MBD7967139.1"/>
    </source>
</evidence>
<dbReference type="EMBL" id="JACSQL010000001">
    <property type="protein sequence ID" value="MBD7967139.1"/>
    <property type="molecule type" value="Genomic_DNA"/>
</dbReference>
<dbReference type="CDD" id="cd04301">
    <property type="entry name" value="NAT_SF"/>
    <property type="match status" value="1"/>
</dbReference>
<organism evidence="4 5">
    <name type="scientific">Paenibacillus gallinarum</name>
    <dbReference type="NCBI Taxonomy" id="2762232"/>
    <lineage>
        <taxon>Bacteria</taxon>
        <taxon>Bacillati</taxon>
        <taxon>Bacillota</taxon>
        <taxon>Bacilli</taxon>
        <taxon>Bacillales</taxon>
        <taxon>Paenibacillaceae</taxon>
        <taxon>Paenibacillus</taxon>
    </lineage>
</organism>
<keyword evidence="5" id="KW-1185">Reference proteome</keyword>
<dbReference type="PROSITE" id="PS51186">
    <property type="entry name" value="GNAT"/>
    <property type="match status" value="1"/>
</dbReference>
<gene>
    <name evidence="4" type="ORF">H9647_03605</name>
</gene>
<name>A0ABR8SVL5_9BACL</name>
<sequence length="141" mass="16340">MFISLQDRLEDPIVQELIEYATLPELEYVLAALKEYKEQDSMTLYGFEDEEQLVALIGIEKHNQEVQIKHLAVLPENRLKGYGRGIISEMISSVKPEVVTAETDEEAVDFYRNIGFIVYSLGEKYPGVERFRCVFEIEEEE</sequence>
<dbReference type="Proteomes" id="UP000608071">
    <property type="component" value="Unassembled WGS sequence"/>
</dbReference>
<keyword evidence="1" id="KW-0808">Transferase</keyword>
<evidence type="ECO:0000313" key="5">
    <source>
        <dbReference type="Proteomes" id="UP000608071"/>
    </source>
</evidence>
<dbReference type="Gene3D" id="3.40.630.30">
    <property type="match status" value="1"/>
</dbReference>
<proteinExistence type="predicted"/>